<dbReference type="KEGG" id="dpp:DICPUDRAFT_146874"/>
<accession>F0Z741</accession>
<organism evidence="2 3">
    <name type="scientific">Dictyostelium purpureum</name>
    <name type="common">Slime mold</name>
    <dbReference type="NCBI Taxonomy" id="5786"/>
    <lineage>
        <taxon>Eukaryota</taxon>
        <taxon>Amoebozoa</taxon>
        <taxon>Evosea</taxon>
        <taxon>Eumycetozoa</taxon>
        <taxon>Dictyostelia</taxon>
        <taxon>Dictyosteliales</taxon>
        <taxon>Dictyosteliaceae</taxon>
        <taxon>Dictyostelium</taxon>
    </lineage>
</organism>
<dbReference type="VEuPathDB" id="AmoebaDB:DICPUDRAFT_146874"/>
<evidence type="ECO:0000256" key="1">
    <source>
        <dbReference type="SAM" id="MobiDB-lite"/>
    </source>
</evidence>
<feature type="region of interest" description="Disordered" evidence="1">
    <location>
        <begin position="49"/>
        <end position="70"/>
    </location>
</feature>
<dbReference type="GeneID" id="10509113"/>
<dbReference type="InParanoid" id="F0Z741"/>
<dbReference type="AlphaFoldDB" id="F0Z741"/>
<dbReference type="EMBL" id="GL870944">
    <property type="protein sequence ID" value="EGC40306.1"/>
    <property type="molecule type" value="Genomic_DNA"/>
</dbReference>
<protein>
    <submittedName>
        <fullName evidence="2">Uncharacterized protein</fullName>
    </submittedName>
</protein>
<name>F0Z741_DICPU</name>
<dbReference type="RefSeq" id="XP_003283242.1">
    <property type="nucleotide sequence ID" value="XM_003283194.1"/>
</dbReference>
<sequence length="70" mass="8130">MKTFIKKPCVWVKYTKTNQKPKTKNLCVMNSYTKQHILSLVQPLDRDTINIKRPPDTNGSSIDEYIASPY</sequence>
<keyword evidence="3" id="KW-1185">Reference proteome</keyword>
<gene>
    <name evidence="2" type="ORF">DICPUDRAFT_146874</name>
</gene>
<evidence type="ECO:0000313" key="3">
    <source>
        <dbReference type="Proteomes" id="UP000001064"/>
    </source>
</evidence>
<evidence type="ECO:0000313" key="2">
    <source>
        <dbReference type="EMBL" id="EGC40306.1"/>
    </source>
</evidence>
<reference evidence="3" key="1">
    <citation type="journal article" date="2011" name="Genome Biol.">
        <title>Comparative genomics of the social amoebae Dictyostelium discoideum and Dictyostelium purpureum.</title>
        <authorList>
            <consortium name="US DOE Joint Genome Institute (JGI-PGF)"/>
            <person name="Sucgang R."/>
            <person name="Kuo A."/>
            <person name="Tian X."/>
            <person name="Salerno W."/>
            <person name="Parikh A."/>
            <person name="Feasley C.L."/>
            <person name="Dalin E."/>
            <person name="Tu H."/>
            <person name="Huang E."/>
            <person name="Barry K."/>
            <person name="Lindquist E."/>
            <person name="Shapiro H."/>
            <person name="Bruce D."/>
            <person name="Schmutz J."/>
            <person name="Salamov A."/>
            <person name="Fey P."/>
            <person name="Gaudet P."/>
            <person name="Anjard C."/>
            <person name="Babu M.M."/>
            <person name="Basu S."/>
            <person name="Bushmanova Y."/>
            <person name="van der Wel H."/>
            <person name="Katoh-Kurasawa M."/>
            <person name="Dinh C."/>
            <person name="Coutinho P.M."/>
            <person name="Saito T."/>
            <person name="Elias M."/>
            <person name="Schaap P."/>
            <person name="Kay R.R."/>
            <person name="Henrissat B."/>
            <person name="Eichinger L."/>
            <person name="Rivero F."/>
            <person name="Putnam N.H."/>
            <person name="West C.M."/>
            <person name="Loomis W.F."/>
            <person name="Chisholm R.L."/>
            <person name="Shaulsky G."/>
            <person name="Strassmann J.E."/>
            <person name="Queller D.C."/>
            <person name="Kuspa A."/>
            <person name="Grigoriev I.V."/>
        </authorList>
    </citation>
    <scope>NUCLEOTIDE SEQUENCE [LARGE SCALE GENOMIC DNA]</scope>
    <source>
        <strain evidence="3">QSDP1</strain>
    </source>
</reference>
<proteinExistence type="predicted"/>
<dbReference type="Proteomes" id="UP000001064">
    <property type="component" value="Unassembled WGS sequence"/>
</dbReference>